<proteinExistence type="predicted"/>
<evidence type="ECO:0000313" key="2">
    <source>
        <dbReference type="Proteomes" id="UP001473424"/>
    </source>
</evidence>
<evidence type="ECO:0008006" key="3">
    <source>
        <dbReference type="Google" id="ProtNLM"/>
    </source>
</evidence>
<sequence>MINMITLLKLLGASVITTLPVTTVIACGNNKEDQVKILLDQVSINLGLTNDEGNSLKTIRLDWEKDTSFFWIDNSYILVTKLLKNEVTTGQAKAKDKDSFYFLKSVLQQKLTSGTTPEDGTFDAAEVAKIKNKISNIKVSTSKFVEPNDDEKLVVGDGTYNLQFFKEYGKTNLGDKYTVKVMTGTDALFNIFASDSPAKLSYNEFVYEWISIEHFQAGYKLEETVNKWLKDKTELPLISKSRTEKSIKFNNFEQLVGWKAKFNVISFERWGAFPCPNHLTDGDELTLSIALVKNQETISLKSTTTIIRINTQ</sequence>
<evidence type="ECO:0000313" key="1">
    <source>
        <dbReference type="EMBL" id="BET39492.1"/>
    </source>
</evidence>
<reference evidence="2" key="1">
    <citation type="journal article" date="2024" name="FEMS Microbiol. Lett.">
        <title>Genomic insights into Spiroplasma endosymbionts that induce male-killing and protective phenotypes in the pea aphid.</title>
        <authorList>
            <person name="Arai H."/>
            <person name="Legeai F."/>
            <person name="Kageyama D."/>
            <person name="Sugio A."/>
            <person name="Simon J.C."/>
        </authorList>
    </citation>
    <scope>NUCLEOTIDE SEQUENCE [LARGE SCALE GENOMIC DNA]</scope>
    <source>
        <strain evidence="2">sAp269</strain>
    </source>
</reference>
<accession>A0ABN7BX28</accession>
<dbReference type="RefSeq" id="WP_353306262.1">
    <property type="nucleotide sequence ID" value="NZ_AP028955.1"/>
</dbReference>
<gene>
    <name evidence="1" type="ORF">SAP269_20810</name>
</gene>
<dbReference type="Proteomes" id="UP001473424">
    <property type="component" value="Chromosome"/>
</dbReference>
<protein>
    <recommendedName>
        <fullName evidence="3">Lipoprotein</fullName>
    </recommendedName>
</protein>
<name>A0ABN7BX28_9MOLU</name>
<dbReference type="EMBL" id="AP028955">
    <property type="protein sequence ID" value="BET39492.1"/>
    <property type="molecule type" value="Genomic_DNA"/>
</dbReference>
<organism evidence="1 2">
    <name type="scientific">Spiroplasma ixodetis</name>
    <dbReference type="NCBI Taxonomy" id="2141"/>
    <lineage>
        <taxon>Bacteria</taxon>
        <taxon>Bacillati</taxon>
        <taxon>Mycoplasmatota</taxon>
        <taxon>Mollicutes</taxon>
        <taxon>Entomoplasmatales</taxon>
        <taxon>Spiroplasmataceae</taxon>
        <taxon>Spiroplasma</taxon>
    </lineage>
</organism>
<keyword evidence="2" id="KW-1185">Reference proteome</keyword>